<keyword evidence="2" id="KW-0472">Membrane</keyword>
<dbReference type="GO" id="GO:0016020">
    <property type="term" value="C:membrane"/>
    <property type="evidence" value="ECO:0007669"/>
    <property type="project" value="UniProtKB-SubCell"/>
</dbReference>
<organism evidence="3 4">
    <name type="scientific">Mycobacterium saskatchewanense</name>
    <dbReference type="NCBI Taxonomy" id="220927"/>
    <lineage>
        <taxon>Bacteria</taxon>
        <taxon>Bacillati</taxon>
        <taxon>Actinomycetota</taxon>
        <taxon>Actinomycetes</taxon>
        <taxon>Mycobacteriales</taxon>
        <taxon>Mycobacteriaceae</taxon>
        <taxon>Mycobacterium</taxon>
        <taxon>Mycobacterium simiae complex</taxon>
    </lineage>
</organism>
<evidence type="ECO:0000313" key="3">
    <source>
        <dbReference type="EMBL" id="ORW73715.1"/>
    </source>
</evidence>
<comment type="caution">
    <text evidence="3">The sequence shown here is derived from an EMBL/GenBank/DDBJ whole genome shotgun (WGS) entry which is preliminary data.</text>
</comment>
<dbReference type="EMBL" id="LQPR01000013">
    <property type="protein sequence ID" value="ORW73715.1"/>
    <property type="molecule type" value="Genomic_DNA"/>
</dbReference>
<evidence type="ECO:0000256" key="1">
    <source>
        <dbReference type="ARBA" id="ARBA00004370"/>
    </source>
</evidence>
<dbReference type="Proteomes" id="UP000193387">
    <property type="component" value="Unassembled WGS sequence"/>
</dbReference>
<name>A0AAJ3TWE2_9MYCO</name>
<reference evidence="3 4" key="1">
    <citation type="submission" date="2016-01" db="EMBL/GenBank/DDBJ databases">
        <title>The new phylogeny of the genus Mycobacterium.</title>
        <authorList>
            <person name="Tarcisio F."/>
            <person name="Conor M."/>
            <person name="Antonella G."/>
            <person name="Elisabetta G."/>
            <person name="Giulia F.S."/>
            <person name="Sara T."/>
            <person name="Anna F."/>
            <person name="Clotilde B."/>
            <person name="Roberto B."/>
            <person name="Veronica D.S."/>
            <person name="Fabio R."/>
            <person name="Monica P."/>
            <person name="Olivier J."/>
            <person name="Enrico T."/>
            <person name="Nicola S."/>
        </authorList>
    </citation>
    <scope>NUCLEOTIDE SEQUENCE [LARGE SCALE GENOMIC DNA]</scope>
    <source>
        <strain evidence="3 4">DSM 44616</strain>
    </source>
</reference>
<accession>A0AAJ3TWE2</accession>
<comment type="subcellular location">
    <subcellularLocation>
        <location evidence="1">Membrane</location>
    </subcellularLocation>
</comment>
<sequence>MFLGLVTLTALGALSGWLALHAYQGRQVQQQRQLYLQVGRQAAVNLTSINYAEVDTDVQRILDSATGAFRDDFAQRSKAFIDVVKRAQSRSEGTITAAGLESVDGDRAQVVVAVMVKTTMPAAADDQARGWRMRIGVQKEGKVVKVSSVRFVE</sequence>
<protein>
    <submittedName>
        <fullName evidence="3">Mammalian cell entry protein</fullName>
    </submittedName>
</protein>
<evidence type="ECO:0000313" key="4">
    <source>
        <dbReference type="Proteomes" id="UP000193387"/>
    </source>
</evidence>
<gene>
    <name evidence="3" type="ORF">AWC23_06435</name>
</gene>
<dbReference type="PANTHER" id="PTHR37042">
    <property type="entry name" value="OUTER MEMBRANE PROTEIN RV1973"/>
    <property type="match status" value="1"/>
</dbReference>
<proteinExistence type="predicted"/>
<keyword evidence="4" id="KW-1185">Reference proteome</keyword>
<evidence type="ECO:0000256" key="2">
    <source>
        <dbReference type="ARBA" id="ARBA00023136"/>
    </source>
</evidence>
<dbReference type="AlphaFoldDB" id="A0AAJ3TWE2"/>
<dbReference type="PANTHER" id="PTHR37042:SF4">
    <property type="entry name" value="OUTER MEMBRANE PROTEIN RV1973"/>
    <property type="match status" value="1"/>
</dbReference>